<protein>
    <submittedName>
        <fullName evidence="1">Uncharacterized protein</fullName>
    </submittedName>
</protein>
<proteinExistence type="predicted"/>
<accession>A0A9Q0M4P3</accession>
<keyword evidence="2" id="KW-1185">Reference proteome</keyword>
<dbReference type="Proteomes" id="UP001142055">
    <property type="component" value="Chromosome 2"/>
</dbReference>
<dbReference type="InterPro" id="IPR033207">
    <property type="entry name" value="CCP110"/>
</dbReference>
<evidence type="ECO:0000313" key="1">
    <source>
        <dbReference type="EMBL" id="KAJ6219151.1"/>
    </source>
</evidence>
<sequence length="365" mass="41958">MDETNYYDSSELSQVNSSQLSLYYTPMTTPIKISTIENDGNNEVEEDDDDEILSSVLSTQLNFTDENDNVTISETHYSIDQQSDTSIESLSTLVPGIELTSPKQNEIQLLECMEMENGFGGILLGELEKIEHLEKQITTIGIHLKEMRENILRLYRNCPQLIGERKYCKQPIMKNDVSTQTSDLPLSIEDNQLVEIGNTRMQTQTQGGRPNSIASTNTSTIITNFDPFDLDEHIKYKLRRLPALVKGFLIRRLLRTERVCRLKQTIADTSTILVQFKLNLLHEGQLTVTHQDVLFHQRLCIQLENTCKEFYSIFFHMDKAKQMEMIAQHREYLKTANYLKVKRSSSVQSETSSSNSNSSRLYKVY</sequence>
<gene>
    <name evidence="1" type="ORF">RDWZM_004963</name>
</gene>
<comment type="caution">
    <text evidence="1">The sequence shown here is derived from an EMBL/GenBank/DDBJ whole genome shotgun (WGS) entry which is preliminary data.</text>
</comment>
<dbReference type="AlphaFoldDB" id="A0A9Q0M4P3"/>
<dbReference type="GO" id="GO:0032465">
    <property type="term" value="P:regulation of cytokinesis"/>
    <property type="evidence" value="ECO:0007669"/>
    <property type="project" value="InterPro"/>
</dbReference>
<dbReference type="GO" id="GO:0005814">
    <property type="term" value="C:centriole"/>
    <property type="evidence" value="ECO:0007669"/>
    <property type="project" value="InterPro"/>
</dbReference>
<organism evidence="1 2">
    <name type="scientific">Blomia tropicalis</name>
    <name type="common">Mite</name>
    <dbReference type="NCBI Taxonomy" id="40697"/>
    <lineage>
        <taxon>Eukaryota</taxon>
        <taxon>Metazoa</taxon>
        <taxon>Ecdysozoa</taxon>
        <taxon>Arthropoda</taxon>
        <taxon>Chelicerata</taxon>
        <taxon>Arachnida</taxon>
        <taxon>Acari</taxon>
        <taxon>Acariformes</taxon>
        <taxon>Sarcoptiformes</taxon>
        <taxon>Astigmata</taxon>
        <taxon>Glycyphagoidea</taxon>
        <taxon>Echimyopodidae</taxon>
        <taxon>Blomia</taxon>
    </lineage>
</organism>
<dbReference type="EMBL" id="JAPWDV010000002">
    <property type="protein sequence ID" value="KAJ6219151.1"/>
    <property type="molecule type" value="Genomic_DNA"/>
</dbReference>
<dbReference type="GO" id="GO:0032053">
    <property type="term" value="P:ciliary basal body organization"/>
    <property type="evidence" value="ECO:0007669"/>
    <property type="project" value="TreeGrafter"/>
</dbReference>
<reference evidence="1" key="1">
    <citation type="submission" date="2022-12" db="EMBL/GenBank/DDBJ databases">
        <title>Genome assemblies of Blomia tropicalis.</title>
        <authorList>
            <person name="Cui Y."/>
        </authorList>
    </citation>
    <scope>NUCLEOTIDE SEQUENCE</scope>
    <source>
        <tissue evidence="1">Adult mites</tissue>
    </source>
</reference>
<dbReference type="PANTHER" id="PTHR13594:SF1">
    <property type="entry name" value="CENTRIOLAR COILED-COIL PROTEIN OF 110 KDA"/>
    <property type="match status" value="1"/>
</dbReference>
<name>A0A9Q0M4P3_BLOTA</name>
<dbReference type="GO" id="GO:0007099">
    <property type="term" value="P:centriole replication"/>
    <property type="evidence" value="ECO:0007669"/>
    <property type="project" value="InterPro"/>
</dbReference>
<evidence type="ECO:0000313" key="2">
    <source>
        <dbReference type="Proteomes" id="UP001142055"/>
    </source>
</evidence>
<dbReference type="GO" id="GO:1903723">
    <property type="term" value="P:negative regulation of centriole elongation"/>
    <property type="evidence" value="ECO:0007669"/>
    <property type="project" value="TreeGrafter"/>
</dbReference>
<dbReference type="PANTHER" id="PTHR13594">
    <property type="entry name" value="CENTRIOLAR COILED-COIL PROTEIN OF 110 KDA"/>
    <property type="match status" value="1"/>
</dbReference>